<protein>
    <submittedName>
        <fullName evidence="1">Uncharacterized protein</fullName>
    </submittedName>
</protein>
<sequence>MHCSLITVHQTTPHSLINLTKAKARAERSKRGLESEACLTCPRDARIPKGQLDEMVNLDSKSGWFLEMNDTDRESQH</sequence>
<dbReference type="Proteomes" id="UP000827092">
    <property type="component" value="Unassembled WGS sequence"/>
</dbReference>
<reference evidence="1 2" key="1">
    <citation type="journal article" date="2022" name="Nat. Ecol. Evol.">
        <title>A masculinizing supergene underlies an exaggerated male reproductive morph in a spider.</title>
        <authorList>
            <person name="Hendrickx F."/>
            <person name="De Corte Z."/>
            <person name="Sonet G."/>
            <person name="Van Belleghem S.M."/>
            <person name="Kostlbacher S."/>
            <person name="Vangestel C."/>
        </authorList>
    </citation>
    <scope>NUCLEOTIDE SEQUENCE [LARGE SCALE GENOMIC DNA]</scope>
    <source>
        <strain evidence="1">W744_W776</strain>
    </source>
</reference>
<proteinExistence type="predicted"/>
<evidence type="ECO:0000313" key="1">
    <source>
        <dbReference type="EMBL" id="KAG8201937.1"/>
    </source>
</evidence>
<evidence type="ECO:0000313" key="2">
    <source>
        <dbReference type="Proteomes" id="UP000827092"/>
    </source>
</evidence>
<dbReference type="EMBL" id="JAFNEN010000002">
    <property type="protein sequence ID" value="KAG8201937.1"/>
    <property type="molecule type" value="Genomic_DNA"/>
</dbReference>
<gene>
    <name evidence="1" type="ORF">JTE90_027413</name>
</gene>
<dbReference type="AlphaFoldDB" id="A0AAV6VZ91"/>
<name>A0AAV6VZ91_9ARAC</name>
<keyword evidence="2" id="KW-1185">Reference proteome</keyword>
<accession>A0AAV6VZ91</accession>
<comment type="caution">
    <text evidence="1">The sequence shown here is derived from an EMBL/GenBank/DDBJ whole genome shotgun (WGS) entry which is preliminary data.</text>
</comment>
<organism evidence="1 2">
    <name type="scientific">Oedothorax gibbosus</name>
    <dbReference type="NCBI Taxonomy" id="931172"/>
    <lineage>
        <taxon>Eukaryota</taxon>
        <taxon>Metazoa</taxon>
        <taxon>Ecdysozoa</taxon>
        <taxon>Arthropoda</taxon>
        <taxon>Chelicerata</taxon>
        <taxon>Arachnida</taxon>
        <taxon>Araneae</taxon>
        <taxon>Araneomorphae</taxon>
        <taxon>Entelegynae</taxon>
        <taxon>Araneoidea</taxon>
        <taxon>Linyphiidae</taxon>
        <taxon>Erigoninae</taxon>
        <taxon>Oedothorax</taxon>
    </lineage>
</organism>